<reference evidence="3" key="1">
    <citation type="journal article" date="2019" name="Sci. Rep.">
        <title>Draft genome of Tanacetum cinerariifolium, the natural source of mosquito coil.</title>
        <authorList>
            <person name="Yamashiro T."/>
            <person name="Shiraishi A."/>
            <person name="Satake H."/>
            <person name="Nakayama K."/>
        </authorList>
    </citation>
    <scope>NUCLEOTIDE SEQUENCE</scope>
</reference>
<feature type="compositionally biased region" description="Basic and acidic residues" evidence="1">
    <location>
        <begin position="622"/>
        <end position="644"/>
    </location>
</feature>
<evidence type="ECO:0000259" key="2">
    <source>
        <dbReference type="Pfam" id="PF07727"/>
    </source>
</evidence>
<feature type="compositionally biased region" description="Acidic residues" evidence="1">
    <location>
        <begin position="590"/>
        <end position="621"/>
    </location>
</feature>
<evidence type="ECO:0000256" key="1">
    <source>
        <dbReference type="SAM" id="MobiDB-lite"/>
    </source>
</evidence>
<sequence>MKNKVEAQPRKVNKKNHVVEPLYDVDVKHSLLKANPELICATCKKSMFDGVHDMCLLDFVENVNSHAKSAKKHKKYNIWKPMGHVFTEVGLKWKSTGRTFTIVGNSCPLTRITSANVLPPKKTTSHSVETQKPELKVYIRKPKNVKNVDITSSSSLVMIGCLDCSLVSGLRMFKTYDREPLSAYELFVSPVQEAVASRAAVLAKSPVSTFIDQDAPSTNKVLLIKLKWIYKVKTDEFGWVLKNKARLVAQGFRKQEGIDFEESFASIARIEAILIFVANAAHMNMTIFQMDVKTLFLNGKLKEEVKNGILELYFVRMEYQLADIFTKPLPKERFNFLIEKLGMRSMYLEMLKRLSEEEDEEIIQICPKIPGQEFEDLPLEHDILSFIRNTRHSGDIIYLTDKDFLFQIENKEAKKTNKMSYPRFTKIIINYFMSKDQSISKRNKMFCHTARDDTMFTSMRCISRHEKPQVFGTILPKVLTNQAMLESKAYKAYYAFASGEKTPKPKYVQKKDDSITSPKQKPVQATKCTGLKTKAKVSKSDKKKQPTKMPKAKGIAVSSETSGTDEGNGTIPRVLDVPIYDSKSDKESWGDSDEEDDDEDDFEDNADNNDDDSNDNDDSDDERTKSDRDEILGPNKTNEEHSEKEEEYDDEFNIKKDEKMDEE</sequence>
<name>A0A6L2J6P6_TANCI</name>
<feature type="compositionally biased region" description="Basic and acidic residues" evidence="1">
    <location>
        <begin position="652"/>
        <end position="663"/>
    </location>
</feature>
<feature type="region of interest" description="Disordered" evidence="1">
    <location>
        <begin position="505"/>
        <end position="663"/>
    </location>
</feature>
<feature type="compositionally biased region" description="Polar residues" evidence="1">
    <location>
        <begin position="558"/>
        <end position="567"/>
    </location>
</feature>
<dbReference type="EMBL" id="BKCJ010000366">
    <property type="protein sequence ID" value="GEU32546.1"/>
    <property type="molecule type" value="Genomic_DNA"/>
</dbReference>
<protein>
    <submittedName>
        <fullName evidence="3">Retrovirus-related Pol polyprotein from transposon TNT 1-94</fullName>
    </submittedName>
</protein>
<gene>
    <name evidence="3" type="ORF">Tci_004524</name>
</gene>
<accession>A0A6L2J6P6</accession>
<dbReference type="InterPro" id="IPR013103">
    <property type="entry name" value="RVT_2"/>
</dbReference>
<evidence type="ECO:0000313" key="3">
    <source>
        <dbReference type="EMBL" id="GEU32546.1"/>
    </source>
</evidence>
<dbReference type="AlphaFoldDB" id="A0A6L2J6P6"/>
<dbReference type="Pfam" id="PF07727">
    <property type="entry name" value="RVT_2"/>
    <property type="match status" value="1"/>
</dbReference>
<proteinExistence type="predicted"/>
<feature type="domain" description="Reverse transcriptase Ty1/copia-type" evidence="2">
    <location>
        <begin position="216"/>
        <end position="305"/>
    </location>
</feature>
<organism evidence="3">
    <name type="scientific">Tanacetum cinerariifolium</name>
    <name type="common">Dalmatian daisy</name>
    <name type="synonym">Chrysanthemum cinerariifolium</name>
    <dbReference type="NCBI Taxonomy" id="118510"/>
    <lineage>
        <taxon>Eukaryota</taxon>
        <taxon>Viridiplantae</taxon>
        <taxon>Streptophyta</taxon>
        <taxon>Embryophyta</taxon>
        <taxon>Tracheophyta</taxon>
        <taxon>Spermatophyta</taxon>
        <taxon>Magnoliopsida</taxon>
        <taxon>eudicotyledons</taxon>
        <taxon>Gunneridae</taxon>
        <taxon>Pentapetalae</taxon>
        <taxon>asterids</taxon>
        <taxon>campanulids</taxon>
        <taxon>Asterales</taxon>
        <taxon>Asteraceae</taxon>
        <taxon>Asteroideae</taxon>
        <taxon>Anthemideae</taxon>
        <taxon>Anthemidinae</taxon>
        <taxon>Tanacetum</taxon>
    </lineage>
</organism>
<comment type="caution">
    <text evidence="3">The sequence shown here is derived from an EMBL/GenBank/DDBJ whole genome shotgun (WGS) entry which is preliminary data.</text>
</comment>